<dbReference type="EMBL" id="CM042035">
    <property type="protein sequence ID" value="KAI3755141.1"/>
    <property type="molecule type" value="Genomic_DNA"/>
</dbReference>
<dbReference type="Proteomes" id="UP001056120">
    <property type="component" value="Linkage Group LG18"/>
</dbReference>
<proteinExistence type="predicted"/>
<reference evidence="2" key="1">
    <citation type="journal article" date="2022" name="Mol. Ecol. Resour.">
        <title>The genomes of chicory, endive, great burdock and yacon provide insights into Asteraceae palaeo-polyploidization history and plant inulin production.</title>
        <authorList>
            <person name="Fan W."/>
            <person name="Wang S."/>
            <person name="Wang H."/>
            <person name="Wang A."/>
            <person name="Jiang F."/>
            <person name="Liu H."/>
            <person name="Zhao H."/>
            <person name="Xu D."/>
            <person name="Zhang Y."/>
        </authorList>
    </citation>
    <scope>NUCLEOTIDE SEQUENCE [LARGE SCALE GENOMIC DNA]</scope>
    <source>
        <strain evidence="2">cv. Yunnan</strain>
    </source>
</reference>
<protein>
    <submittedName>
        <fullName evidence="1">Uncharacterized protein</fullName>
    </submittedName>
</protein>
<accession>A0ACB9E9L0</accession>
<sequence>MGRFAFSREKKCSSTIVQVVRLPFYLPVEFIVAVGLFSVRPIAIVGPVLGSIYRAFPGLGSVLFKALAHSFIEGGDASVLIPSNSLFPVMDSTSSTALVLACPVWSLA</sequence>
<evidence type="ECO:0000313" key="2">
    <source>
        <dbReference type="Proteomes" id="UP001056120"/>
    </source>
</evidence>
<keyword evidence="2" id="KW-1185">Reference proteome</keyword>
<evidence type="ECO:0000313" key="1">
    <source>
        <dbReference type="EMBL" id="KAI3755141.1"/>
    </source>
</evidence>
<gene>
    <name evidence="1" type="ORF">L1987_54936</name>
</gene>
<comment type="caution">
    <text evidence="1">The sequence shown here is derived from an EMBL/GenBank/DDBJ whole genome shotgun (WGS) entry which is preliminary data.</text>
</comment>
<organism evidence="1 2">
    <name type="scientific">Smallanthus sonchifolius</name>
    <dbReference type="NCBI Taxonomy" id="185202"/>
    <lineage>
        <taxon>Eukaryota</taxon>
        <taxon>Viridiplantae</taxon>
        <taxon>Streptophyta</taxon>
        <taxon>Embryophyta</taxon>
        <taxon>Tracheophyta</taxon>
        <taxon>Spermatophyta</taxon>
        <taxon>Magnoliopsida</taxon>
        <taxon>eudicotyledons</taxon>
        <taxon>Gunneridae</taxon>
        <taxon>Pentapetalae</taxon>
        <taxon>asterids</taxon>
        <taxon>campanulids</taxon>
        <taxon>Asterales</taxon>
        <taxon>Asteraceae</taxon>
        <taxon>Asteroideae</taxon>
        <taxon>Heliantheae alliance</taxon>
        <taxon>Millerieae</taxon>
        <taxon>Smallanthus</taxon>
    </lineage>
</organism>
<name>A0ACB9E9L0_9ASTR</name>
<reference evidence="1 2" key="2">
    <citation type="journal article" date="2022" name="Mol. Ecol. Resour.">
        <title>The genomes of chicory, endive, great burdock and yacon provide insights into Asteraceae paleo-polyploidization history and plant inulin production.</title>
        <authorList>
            <person name="Fan W."/>
            <person name="Wang S."/>
            <person name="Wang H."/>
            <person name="Wang A."/>
            <person name="Jiang F."/>
            <person name="Liu H."/>
            <person name="Zhao H."/>
            <person name="Xu D."/>
            <person name="Zhang Y."/>
        </authorList>
    </citation>
    <scope>NUCLEOTIDE SEQUENCE [LARGE SCALE GENOMIC DNA]</scope>
    <source>
        <strain evidence="2">cv. Yunnan</strain>
        <tissue evidence="1">Leaves</tissue>
    </source>
</reference>